<keyword evidence="1" id="KW-0472">Membrane</keyword>
<feature type="transmembrane region" description="Helical" evidence="1">
    <location>
        <begin position="111"/>
        <end position="134"/>
    </location>
</feature>
<feature type="transmembrane region" description="Helical" evidence="1">
    <location>
        <begin position="85"/>
        <end position="105"/>
    </location>
</feature>
<evidence type="ECO:0000313" key="2">
    <source>
        <dbReference type="EMBL" id="HGY39642.1"/>
    </source>
</evidence>
<reference evidence="2" key="1">
    <citation type="journal article" date="2020" name="mSystems">
        <title>Genome- and Community-Level Interaction Insights into Carbon Utilization and Element Cycling Functions of Hydrothermarchaeota in Hydrothermal Sediment.</title>
        <authorList>
            <person name="Zhou Z."/>
            <person name="Liu Y."/>
            <person name="Xu W."/>
            <person name="Pan J."/>
            <person name="Luo Z.H."/>
            <person name="Li M."/>
        </authorList>
    </citation>
    <scope>NUCLEOTIDE SEQUENCE [LARGE SCALE GENOMIC DNA]</scope>
    <source>
        <strain evidence="2">SpSt-82</strain>
    </source>
</reference>
<comment type="caution">
    <text evidence="2">The sequence shown here is derived from an EMBL/GenBank/DDBJ whole genome shotgun (WGS) entry which is preliminary data.</text>
</comment>
<keyword evidence="1" id="KW-1133">Transmembrane helix</keyword>
<gene>
    <name evidence="2" type="ORF">ENW11_07560</name>
</gene>
<accession>A0A7V4TH64</accession>
<keyword evidence="1" id="KW-0812">Transmembrane</keyword>
<proteinExistence type="predicted"/>
<organism evidence="2">
    <name type="scientific">Candidatus Caldatribacterium saccharofermentans</name>
    <dbReference type="NCBI Taxonomy" id="1454753"/>
    <lineage>
        <taxon>Bacteria</taxon>
        <taxon>Pseudomonadati</taxon>
        <taxon>Atribacterota</taxon>
        <taxon>Atribacteria</taxon>
        <taxon>Atribacterales</taxon>
        <taxon>Candidatus Caldatribacteriaceae</taxon>
        <taxon>Candidatus Caldatribacterium</taxon>
    </lineage>
</organism>
<feature type="transmembrane region" description="Helical" evidence="1">
    <location>
        <begin position="211"/>
        <end position="230"/>
    </location>
</feature>
<sequence length="281" mass="32045">MNLYDRLERMTRRWWFYLAILCIQFLPPYTTRGMTGVNSQEINRLVGDVLSHALVLSWVNLSPLFKVLPLAFLVLLVYVPRSRPFFSLFAALHYLVLAFFQNMAFLEDRGLAILTNNAVMITLVALSFLVEVFARKNAFAFRRVNWKKGSLIGMAAFAFLYPVDPASFRPDFHMKHLFTNAAGLTFCMMTPLYLTVLLFTYPEVNLVTLRVTGLVGTIIGLYNLSFNFFFDLPKFWWNGILHIPLLLISLYAFVLSFQRGQGRFSPDAGTTSTGKSGEETA</sequence>
<feature type="transmembrane region" description="Helical" evidence="1">
    <location>
        <begin position="236"/>
        <end position="257"/>
    </location>
</feature>
<feature type="transmembrane region" description="Helical" evidence="1">
    <location>
        <begin position="146"/>
        <end position="163"/>
    </location>
</feature>
<feature type="transmembrane region" description="Helical" evidence="1">
    <location>
        <begin position="14"/>
        <end position="30"/>
    </location>
</feature>
<evidence type="ECO:0000256" key="1">
    <source>
        <dbReference type="SAM" id="Phobius"/>
    </source>
</evidence>
<dbReference type="EMBL" id="DTIY01000053">
    <property type="protein sequence ID" value="HGY39642.1"/>
    <property type="molecule type" value="Genomic_DNA"/>
</dbReference>
<protein>
    <submittedName>
        <fullName evidence="2">Uncharacterized protein</fullName>
    </submittedName>
</protein>
<feature type="transmembrane region" description="Helical" evidence="1">
    <location>
        <begin position="178"/>
        <end position="199"/>
    </location>
</feature>
<dbReference type="AlphaFoldDB" id="A0A7V4TH64"/>
<feature type="transmembrane region" description="Helical" evidence="1">
    <location>
        <begin position="50"/>
        <end position="78"/>
    </location>
</feature>
<name>A0A7V4TH64_9BACT</name>